<organism evidence="1 2">
    <name type="scientific">Asticcacaulis benevestitus DSM 16100 = ATCC BAA-896</name>
    <dbReference type="NCBI Taxonomy" id="1121022"/>
    <lineage>
        <taxon>Bacteria</taxon>
        <taxon>Pseudomonadati</taxon>
        <taxon>Pseudomonadota</taxon>
        <taxon>Alphaproteobacteria</taxon>
        <taxon>Caulobacterales</taxon>
        <taxon>Caulobacteraceae</taxon>
        <taxon>Asticcacaulis</taxon>
    </lineage>
</organism>
<name>V4PZN6_9CAUL</name>
<dbReference type="AlphaFoldDB" id="V4PZN6"/>
<comment type="caution">
    <text evidence="1">The sequence shown here is derived from an EMBL/GenBank/DDBJ whole genome shotgun (WGS) entry which is preliminary data.</text>
</comment>
<proteinExistence type="predicted"/>
<keyword evidence="2" id="KW-1185">Reference proteome</keyword>
<dbReference type="Proteomes" id="UP000017837">
    <property type="component" value="Unassembled WGS sequence"/>
</dbReference>
<reference evidence="1 2" key="1">
    <citation type="journal article" date="2014" name="Nature">
        <title>Sequential evolution of bacterial morphology by co-option of a developmental regulator.</title>
        <authorList>
            <person name="Jiang C."/>
            <person name="Brown P.J."/>
            <person name="Ducret A."/>
            <person name="Brun Y.V."/>
        </authorList>
    </citation>
    <scope>NUCLEOTIDE SEQUENCE [LARGE SCALE GENOMIC DNA]</scope>
    <source>
        <strain evidence="1 2">DSM 16100</strain>
    </source>
</reference>
<dbReference type="EMBL" id="AWGB01000020">
    <property type="protein sequence ID" value="ESQ91035.1"/>
    <property type="molecule type" value="Genomic_DNA"/>
</dbReference>
<evidence type="ECO:0000313" key="2">
    <source>
        <dbReference type="Proteomes" id="UP000017837"/>
    </source>
</evidence>
<evidence type="ECO:0000313" key="1">
    <source>
        <dbReference type="EMBL" id="ESQ91035.1"/>
    </source>
</evidence>
<gene>
    <name evidence="1" type="ORF">ABENE_11325</name>
</gene>
<sequence>MAWPSRERANKRIVTANKDVAFGCVVEAQGDENAEYVFDDDRSRRCGLRRNGFGPDIRTTTVDTYPGLAPLTASEEVMEEGVAILEKALSIRGHLCAS</sequence>
<dbReference type="PATRIC" id="fig|1121022.4.peg.2295"/>
<protein>
    <submittedName>
        <fullName evidence="1">Uncharacterized protein</fullName>
    </submittedName>
</protein>
<accession>V4PZN6</accession>